<feature type="domain" description="OB" evidence="10">
    <location>
        <begin position="57"/>
        <end position="154"/>
    </location>
</feature>
<evidence type="ECO:0000256" key="8">
    <source>
        <dbReference type="ARBA" id="ARBA00030039"/>
    </source>
</evidence>
<keyword evidence="13" id="KW-1185">Reference proteome</keyword>
<reference evidence="12 13" key="1">
    <citation type="submission" date="2019-09" db="EMBL/GenBank/DDBJ databases">
        <title>Bird 10,000 Genomes (B10K) Project - Family phase.</title>
        <authorList>
            <person name="Zhang G."/>
        </authorList>
    </citation>
    <scope>NUCLEOTIDE SEQUENCE [LARGE SCALE GENOMIC DNA]</scope>
    <source>
        <strain evidence="12">B10K-DU-001-77</strain>
        <tissue evidence="12">Muscle</tissue>
    </source>
</reference>
<evidence type="ECO:0000256" key="3">
    <source>
        <dbReference type="ARBA" id="ARBA00017411"/>
    </source>
</evidence>
<evidence type="ECO:0000256" key="6">
    <source>
        <dbReference type="ARBA" id="ARBA00023125"/>
    </source>
</evidence>
<dbReference type="OrthoDB" id="77828at2759"/>
<evidence type="ECO:0000259" key="10">
    <source>
        <dbReference type="Pfam" id="PF01336"/>
    </source>
</evidence>
<dbReference type="InterPro" id="IPR015253">
    <property type="entry name" value="CST_STN1_C"/>
</dbReference>
<dbReference type="FunFam" id="1.10.10.10:FF:000275">
    <property type="entry name" value="CST complex subunit STN1"/>
    <property type="match status" value="1"/>
</dbReference>
<dbReference type="Pfam" id="PF09170">
    <property type="entry name" value="STN1_2"/>
    <property type="match status" value="1"/>
</dbReference>
<evidence type="ECO:0000256" key="7">
    <source>
        <dbReference type="ARBA" id="ARBA00023242"/>
    </source>
</evidence>
<dbReference type="PANTHER" id="PTHR13989">
    <property type="entry name" value="REPLICATION PROTEIN A-RELATED"/>
    <property type="match status" value="1"/>
</dbReference>
<evidence type="ECO:0000256" key="4">
    <source>
        <dbReference type="ARBA" id="ARBA00022454"/>
    </source>
</evidence>
<evidence type="ECO:0000256" key="9">
    <source>
        <dbReference type="ARBA" id="ARBA00030852"/>
    </source>
</evidence>
<feature type="domain" description="Stn1 C-terminal" evidence="11">
    <location>
        <begin position="209"/>
        <end position="375"/>
    </location>
</feature>
<dbReference type="GO" id="GO:0043047">
    <property type="term" value="F:single-stranded telomeric DNA binding"/>
    <property type="evidence" value="ECO:0007669"/>
    <property type="project" value="InterPro"/>
</dbReference>
<dbReference type="FunFam" id="2.40.50.140:FF:000181">
    <property type="entry name" value="CST complex subunit STN1"/>
    <property type="match status" value="1"/>
</dbReference>
<dbReference type="InterPro" id="IPR036390">
    <property type="entry name" value="WH_DNA-bd_sf"/>
</dbReference>
<keyword evidence="5" id="KW-0779">Telomere</keyword>
<comment type="caution">
    <text evidence="12">The sequence shown here is derived from an EMBL/GenBank/DDBJ whole genome shotgun (WGS) entry which is preliminary data.</text>
</comment>
<dbReference type="Gene3D" id="2.40.50.140">
    <property type="entry name" value="Nucleic acid-binding proteins"/>
    <property type="match status" value="1"/>
</dbReference>
<keyword evidence="7" id="KW-0539">Nucleus</keyword>
<gene>
    <name evidence="12" type="primary">Stn1</name>
    <name evidence="12" type="ORF">CINMEX_R00382</name>
</gene>
<evidence type="ECO:0000313" key="13">
    <source>
        <dbReference type="Proteomes" id="UP000590623"/>
    </source>
</evidence>
<sequence>MQSESEKYEEETPSLRWGIDPVFSAFARLYIKDITEMRESKQVPGIFFYNGHPVRQVDVVGIVVQTKERDAFYNCGVDDSTGVINCVCWKNPMVAETILSGHPSTPSSLSVFEQMKKLQETISQKTKLEIGDVVRVRGQIRTYRQQREIQASCFYKVDDPVCDVQISRMLELPCLYREVYDKPFKGPEETESEKSWDLEQDLALSQNFSIHMLHEKVQGFLLENKIQTFYQQELETVDSLVSLTGISHHLLHSFLPMQVKSKSNSSSKRIHSVFKEAIKMLQEKGVVFQKPSSSKDLYYVTDHDKELFKVTLDVIKEDCQKPRHAEKGCHFLHILSCVRQSYNPSLAEVVMHRVLELLESNSDVVSTMEGYFMVF</sequence>
<dbReference type="Gene3D" id="1.10.10.10">
    <property type="entry name" value="Winged helix-like DNA-binding domain superfamily/Winged helix DNA-binding domain"/>
    <property type="match status" value="1"/>
</dbReference>
<dbReference type="InterPro" id="IPR036388">
    <property type="entry name" value="WH-like_DNA-bd_sf"/>
</dbReference>
<dbReference type="PANTHER" id="PTHR13989:SF33">
    <property type="entry name" value="CST COMPLEX SUBUNIT STN1"/>
    <property type="match status" value="1"/>
</dbReference>
<dbReference type="AlphaFoldDB" id="A0A7L2J226"/>
<dbReference type="PIRSF" id="PIRSF036950">
    <property type="entry name" value="UCP036950"/>
    <property type="match status" value="1"/>
</dbReference>
<dbReference type="Proteomes" id="UP000590623">
    <property type="component" value="Unassembled WGS sequence"/>
</dbReference>
<evidence type="ECO:0000256" key="1">
    <source>
        <dbReference type="ARBA" id="ARBA00004123"/>
    </source>
</evidence>
<evidence type="ECO:0000313" key="12">
    <source>
        <dbReference type="EMBL" id="NXR17135.1"/>
    </source>
</evidence>
<proteinExistence type="predicted"/>
<comment type="subcellular location">
    <subcellularLocation>
        <location evidence="2">Chromosome</location>
        <location evidence="2">Telomere</location>
    </subcellularLocation>
    <subcellularLocation>
        <location evidence="1">Nucleus</location>
    </subcellularLocation>
</comment>
<dbReference type="Pfam" id="PF01336">
    <property type="entry name" value="tRNA_anti-codon"/>
    <property type="match status" value="1"/>
</dbReference>
<dbReference type="InterPro" id="IPR040260">
    <property type="entry name" value="RFA2-like"/>
</dbReference>
<keyword evidence="6" id="KW-0238">DNA-binding</keyword>
<dbReference type="EMBL" id="VWYM01001244">
    <property type="protein sequence ID" value="NXR17135.1"/>
    <property type="molecule type" value="Genomic_DNA"/>
</dbReference>
<organism evidence="12 13">
    <name type="scientific">Cinclus mexicanus</name>
    <name type="common">American dipper</name>
    <dbReference type="NCBI Taxonomy" id="161649"/>
    <lineage>
        <taxon>Eukaryota</taxon>
        <taxon>Metazoa</taxon>
        <taxon>Chordata</taxon>
        <taxon>Craniata</taxon>
        <taxon>Vertebrata</taxon>
        <taxon>Euteleostomi</taxon>
        <taxon>Archelosauria</taxon>
        <taxon>Archosauria</taxon>
        <taxon>Dinosauria</taxon>
        <taxon>Saurischia</taxon>
        <taxon>Theropoda</taxon>
        <taxon>Coelurosauria</taxon>
        <taxon>Aves</taxon>
        <taxon>Neognathae</taxon>
        <taxon>Neoaves</taxon>
        <taxon>Telluraves</taxon>
        <taxon>Australaves</taxon>
        <taxon>Passeriformes</taxon>
        <taxon>Cinclidae</taxon>
        <taxon>Cinclus</taxon>
    </lineage>
</organism>
<dbReference type="SUPFAM" id="SSF50249">
    <property type="entry name" value="Nucleic acid-binding proteins"/>
    <property type="match status" value="1"/>
</dbReference>
<dbReference type="InterPro" id="IPR004365">
    <property type="entry name" value="NA-bd_OB_tRNA"/>
</dbReference>
<evidence type="ECO:0000256" key="2">
    <source>
        <dbReference type="ARBA" id="ARBA00004574"/>
    </source>
</evidence>
<dbReference type="InterPro" id="IPR012340">
    <property type="entry name" value="NA-bd_OB-fold"/>
</dbReference>
<accession>A0A7L2J226</accession>
<dbReference type="Gene3D" id="1.10.10.980">
    <property type="entry name" value="CST, Suppressor of Cdc13 homolog, complex subunit STN1, N-terminal domain"/>
    <property type="match status" value="1"/>
</dbReference>
<dbReference type="InterPro" id="IPR042082">
    <property type="entry name" value="CST_Stn1_wHTH1_sf"/>
</dbReference>
<evidence type="ECO:0000256" key="5">
    <source>
        <dbReference type="ARBA" id="ARBA00022895"/>
    </source>
</evidence>
<dbReference type="CDD" id="cd04483">
    <property type="entry name" value="hOBFC1_like"/>
    <property type="match status" value="1"/>
</dbReference>
<feature type="non-terminal residue" evidence="12">
    <location>
        <position position="1"/>
    </location>
</feature>
<dbReference type="SUPFAM" id="SSF46785">
    <property type="entry name" value="Winged helix' DNA-binding domain"/>
    <property type="match status" value="1"/>
</dbReference>
<feature type="non-terminal residue" evidence="12">
    <location>
        <position position="375"/>
    </location>
</feature>
<keyword evidence="4" id="KW-0158">Chromosome</keyword>
<evidence type="ECO:0000259" key="11">
    <source>
        <dbReference type="Pfam" id="PF09170"/>
    </source>
</evidence>
<protein>
    <recommendedName>
        <fullName evidence="3">CST complex subunit STN1</fullName>
    </recommendedName>
    <alternativeName>
        <fullName evidence="9">Oligonucleotide/oligosaccharide-binding fold-containing protein 1</fullName>
    </alternativeName>
    <alternativeName>
        <fullName evidence="8">Suppressor of cdc thirteen homolog</fullName>
    </alternativeName>
</protein>
<dbReference type="GO" id="GO:0016233">
    <property type="term" value="P:telomere capping"/>
    <property type="evidence" value="ECO:0007669"/>
    <property type="project" value="InterPro"/>
</dbReference>
<dbReference type="GO" id="GO:1990879">
    <property type="term" value="C:CST complex"/>
    <property type="evidence" value="ECO:0007669"/>
    <property type="project" value="InterPro"/>
</dbReference>
<dbReference type="InterPro" id="IPR014647">
    <property type="entry name" value="Stn1"/>
</dbReference>
<name>A0A7L2J226_CINMU</name>